<comment type="caution">
    <text evidence="3">The sequence shown here is derived from an EMBL/GenBank/DDBJ whole genome shotgun (WGS) entry which is preliminary data.</text>
</comment>
<evidence type="ECO:0000259" key="2">
    <source>
        <dbReference type="Pfam" id="PF02897"/>
    </source>
</evidence>
<dbReference type="SUPFAM" id="SSF50993">
    <property type="entry name" value="Peptidase/esterase 'gauge' domain"/>
    <property type="match status" value="1"/>
</dbReference>
<dbReference type="InterPro" id="IPR051543">
    <property type="entry name" value="Serine_Peptidase_S9A"/>
</dbReference>
<dbReference type="Gene3D" id="2.130.10.120">
    <property type="entry name" value="Prolyl oligopeptidase, N-terminal domain"/>
    <property type="match status" value="1"/>
</dbReference>
<feature type="compositionally biased region" description="Polar residues" evidence="1">
    <location>
        <begin position="33"/>
        <end position="42"/>
    </location>
</feature>
<accession>A0ABU6VTI3</accession>
<dbReference type="Proteomes" id="UP001341840">
    <property type="component" value="Unassembled WGS sequence"/>
</dbReference>
<evidence type="ECO:0000313" key="3">
    <source>
        <dbReference type="EMBL" id="MED6176941.1"/>
    </source>
</evidence>
<proteinExistence type="predicted"/>
<dbReference type="Pfam" id="PF02897">
    <property type="entry name" value="Peptidase_S9_N"/>
    <property type="match status" value="1"/>
</dbReference>
<reference evidence="3 4" key="1">
    <citation type="journal article" date="2023" name="Plants (Basel)">
        <title>Bridging the Gap: Combining Genomics and Transcriptomics Approaches to Understand Stylosanthes scabra, an Orphan Legume from the Brazilian Caatinga.</title>
        <authorList>
            <person name="Ferreira-Neto J.R.C."/>
            <person name="da Silva M.D."/>
            <person name="Binneck E."/>
            <person name="de Melo N.F."/>
            <person name="da Silva R.H."/>
            <person name="de Melo A.L.T.M."/>
            <person name="Pandolfi V."/>
            <person name="Bustamante F.O."/>
            <person name="Brasileiro-Vidal A.C."/>
            <person name="Benko-Iseppon A.M."/>
        </authorList>
    </citation>
    <scope>NUCLEOTIDE SEQUENCE [LARGE SCALE GENOMIC DNA]</scope>
    <source>
        <tissue evidence="3">Leaves</tissue>
    </source>
</reference>
<keyword evidence="4" id="KW-1185">Reference proteome</keyword>
<dbReference type="InterPro" id="IPR023302">
    <property type="entry name" value="Pept_S9A_N"/>
</dbReference>
<dbReference type="PANTHER" id="PTHR11757">
    <property type="entry name" value="PROTEASE FAMILY S9A OLIGOPEPTIDASE"/>
    <property type="match status" value="1"/>
</dbReference>
<gene>
    <name evidence="3" type="ORF">PIB30_093082</name>
</gene>
<organism evidence="3 4">
    <name type="scientific">Stylosanthes scabra</name>
    <dbReference type="NCBI Taxonomy" id="79078"/>
    <lineage>
        <taxon>Eukaryota</taxon>
        <taxon>Viridiplantae</taxon>
        <taxon>Streptophyta</taxon>
        <taxon>Embryophyta</taxon>
        <taxon>Tracheophyta</taxon>
        <taxon>Spermatophyta</taxon>
        <taxon>Magnoliopsida</taxon>
        <taxon>eudicotyledons</taxon>
        <taxon>Gunneridae</taxon>
        <taxon>Pentapetalae</taxon>
        <taxon>rosids</taxon>
        <taxon>fabids</taxon>
        <taxon>Fabales</taxon>
        <taxon>Fabaceae</taxon>
        <taxon>Papilionoideae</taxon>
        <taxon>50 kb inversion clade</taxon>
        <taxon>dalbergioids sensu lato</taxon>
        <taxon>Dalbergieae</taxon>
        <taxon>Pterocarpus clade</taxon>
        <taxon>Stylosanthes</taxon>
    </lineage>
</organism>
<feature type="region of interest" description="Disordered" evidence="1">
    <location>
        <begin position="33"/>
        <end position="53"/>
    </location>
</feature>
<evidence type="ECO:0000313" key="4">
    <source>
        <dbReference type="Proteomes" id="UP001341840"/>
    </source>
</evidence>
<feature type="domain" description="Peptidase S9A N-terminal" evidence="2">
    <location>
        <begin position="48"/>
        <end position="248"/>
    </location>
</feature>
<name>A0ABU6VTI3_9FABA</name>
<evidence type="ECO:0000256" key="1">
    <source>
        <dbReference type="SAM" id="MobiDB-lite"/>
    </source>
</evidence>
<sequence length="260" mass="29579">MALRAVLLLRHSGKALTLTSSWSCSQRATLSSASRCSQQSKNPPAAQPPSAKKVPFRVSLHGKTWEDPYHWMSNTDDPNLLDHLRRENSYADAFMAEALPLHSALAAEMKRRIPAAVSTPPERWGPWLYYQYIPEGKEYPVLCRKLENESSGWMAAFRRYGLARTRKEEILLDWNELAEKYGKVSPDHSYLAFTVDISGSECFMLQVKDLRTGFIDPKLAADGVVSLAWARDATSLFYTLSDENQRPYRKNFITRLSFTP</sequence>
<dbReference type="PANTHER" id="PTHR11757:SF12">
    <property type="entry name" value="PROLYL ENDOPEPTIDASE"/>
    <property type="match status" value="1"/>
</dbReference>
<dbReference type="EMBL" id="JASCZI010152997">
    <property type="protein sequence ID" value="MED6176941.1"/>
    <property type="molecule type" value="Genomic_DNA"/>
</dbReference>
<protein>
    <recommendedName>
        <fullName evidence="2">Peptidase S9A N-terminal domain-containing protein</fullName>
    </recommendedName>
</protein>